<reference evidence="2" key="1">
    <citation type="submission" date="2023-06" db="EMBL/GenBank/DDBJ databases">
        <authorList>
            <person name="Delattre M."/>
        </authorList>
    </citation>
    <scope>NUCLEOTIDE SEQUENCE</scope>
    <source>
        <strain evidence="2">AF72</strain>
    </source>
</reference>
<dbReference type="EMBL" id="CATQJA010000243">
    <property type="protein sequence ID" value="CAJ0558525.1"/>
    <property type="molecule type" value="Genomic_DNA"/>
</dbReference>
<evidence type="ECO:0000313" key="3">
    <source>
        <dbReference type="Proteomes" id="UP001177023"/>
    </source>
</evidence>
<sequence>MFIMFPPENVDDVAERQRIERNIQERIQARQRLRHHYPIDPEEDTLYEVPPRMPEINLMHSGAAPDHHDDDGDKKGAAAL</sequence>
<keyword evidence="3" id="KW-1185">Reference proteome</keyword>
<feature type="region of interest" description="Disordered" evidence="1">
    <location>
        <begin position="56"/>
        <end position="80"/>
    </location>
</feature>
<accession>A0AA36C541</accession>
<proteinExistence type="predicted"/>
<dbReference type="AlphaFoldDB" id="A0AA36C541"/>
<evidence type="ECO:0000313" key="2">
    <source>
        <dbReference type="EMBL" id="CAJ0558525.1"/>
    </source>
</evidence>
<feature type="compositionally biased region" description="Basic and acidic residues" evidence="1">
    <location>
        <begin position="65"/>
        <end position="80"/>
    </location>
</feature>
<organism evidence="2 3">
    <name type="scientific">Mesorhabditis spiculigera</name>
    <dbReference type="NCBI Taxonomy" id="96644"/>
    <lineage>
        <taxon>Eukaryota</taxon>
        <taxon>Metazoa</taxon>
        <taxon>Ecdysozoa</taxon>
        <taxon>Nematoda</taxon>
        <taxon>Chromadorea</taxon>
        <taxon>Rhabditida</taxon>
        <taxon>Rhabditina</taxon>
        <taxon>Rhabditomorpha</taxon>
        <taxon>Rhabditoidea</taxon>
        <taxon>Rhabditidae</taxon>
        <taxon>Mesorhabditinae</taxon>
        <taxon>Mesorhabditis</taxon>
    </lineage>
</organism>
<feature type="non-terminal residue" evidence="2">
    <location>
        <position position="80"/>
    </location>
</feature>
<evidence type="ECO:0000256" key="1">
    <source>
        <dbReference type="SAM" id="MobiDB-lite"/>
    </source>
</evidence>
<name>A0AA36C541_9BILA</name>
<dbReference type="Proteomes" id="UP001177023">
    <property type="component" value="Unassembled WGS sequence"/>
</dbReference>
<gene>
    <name evidence="2" type="ORF">MSPICULIGERA_LOCUS1007</name>
</gene>
<protein>
    <submittedName>
        <fullName evidence="2">Uncharacterized protein</fullName>
    </submittedName>
</protein>
<comment type="caution">
    <text evidence="2">The sequence shown here is derived from an EMBL/GenBank/DDBJ whole genome shotgun (WGS) entry which is preliminary data.</text>
</comment>